<dbReference type="AlphaFoldDB" id="A0ABD5X6Q3"/>
<gene>
    <name evidence="1" type="ORF">ACFQJ7_12910</name>
</gene>
<dbReference type="EMBL" id="JBHSZQ010000047">
    <property type="protein sequence ID" value="MFC7126911.1"/>
    <property type="molecule type" value="Genomic_DNA"/>
</dbReference>
<reference evidence="1 2" key="1">
    <citation type="journal article" date="2014" name="Int. J. Syst. Evol. Microbiol.">
        <title>Complete genome sequence of Corynebacterium casei LMG S-19264T (=DSM 44701T), isolated from a smear-ripened cheese.</title>
        <authorList>
            <consortium name="US DOE Joint Genome Institute (JGI-PGF)"/>
            <person name="Walter F."/>
            <person name="Albersmeier A."/>
            <person name="Kalinowski J."/>
            <person name="Ruckert C."/>
        </authorList>
    </citation>
    <scope>NUCLEOTIDE SEQUENCE [LARGE SCALE GENOMIC DNA]</scope>
    <source>
        <strain evidence="1 2">CGMCC 4.7215</strain>
    </source>
</reference>
<proteinExistence type="predicted"/>
<sequence length="73" mass="8180">MTASKSPTAIETIGEFAGFSQRRSRHWLSRRCVICYSHTEGPKPVFADRHQTFTEEIKADATGLDPEAVDKRG</sequence>
<evidence type="ECO:0000313" key="1">
    <source>
        <dbReference type="EMBL" id="MFC7126911.1"/>
    </source>
</evidence>
<name>A0ABD5X6Q3_9EURY</name>
<dbReference type="Proteomes" id="UP001596414">
    <property type="component" value="Unassembled WGS sequence"/>
</dbReference>
<evidence type="ECO:0000313" key="2">
    <source>
        <dbReference type="Proteomes" id="UP001596414"/>
    </source>
</evidence>
<organism evidence="1 2">
    <name type="scientific">Halovenus rubra</name>
    <dbReference type="NCBI Taxonomy" id="869890"/>
    <lineage>
        <taxon>Archaea</taxon>
        <taxon>Methanobacteriati</taxon>
        <taxon>Methanobacteriota</taxon>
        <taxon>Stenosarchaea group</taxon>
        <taxon>Halobacteria</taxon>
        <taxon>Halobacteriales</taxon>
        <taxon>Haloarculaceae</taxon>
        <taxon>Halovenus</taxon>
    </lineage>
</organism>
<accession>A0ABD5X6Q3</accession>
<protein>
    <submittedName>
        <fullName evidence="1">Uncharacterized protein</fullName>
    </submittedName>
</protein>
<comment type="caution">
    <text evidence="1">The sequence shown here is derived from an EMBL/GenBank/DDBJ whole genome shotgun (WGS) entry which is preliminary data.</text>
</comment>